<dbReference type="SUPFAM" id="SSF47266">
    <property type="entry name" value="4-helical cytokines"/>
    <property type="match status" value="1"/>
</dbReference>
<evidence type="ECO:0000256" key="1">
    <source>
        <dbReference type="ARBA" id="ARBA00004613"/>
    </source>
</evidence>
<evidence type="ECO:0000313" key="8">
    <source>
        <dbReference type="Proteomes" id="UP000028760"/>
    </source>
</evidence>
<dbReference type="GO" id="GO:0001819">
    <property type="term" value="P:positive regulation of cytokine production"/>
    <property type="evidence" value="ECO:0007669"/>
    <property type="project" value="TreeGrafter"/>
</dbReference>
<dbReference type="GO" id="GO:0005615">
    <property type="term" value="C:extracellular space"/>
    <property type="evidence" value="ECO:0007669"/>
    <property type="project" value="UniProtKB-KW"/>
</dbReference>
<comment type="subcellular location">
    <subcellularLocation>
        <location evidence="1">Secreted</location>
    </subcellularLocation>
</comment>
<dbReference type="GO" id="GO:0042119">
    <property type="term" value="P:neutrophil activation"/>
    <property type="evidence" value="ECO:0007669"/>
    <property type="project" value="TreeGrafter"/>
</dbReference>
<dbReference type="Gene3D" id="1.20.1250.70">
    <property type="entry name" value="Interleukin-15/Interleukin-21"/>
    <property type="match status" value="1"/>
</dbReference>
<organism evidence="7 8">
    <name type="scientific">Poecilia formosa</name>
    <name type="common">Amazon molly</name>
    <name type="synonym">Limia formosa</name>
    <dbReference type="NCBI Taxonomy" id="48698"/>
    <lineage>
        <taxon>Eukaryota</taxon>
        <taxon>Metazoa</taxon>
        <taxon>Chordata</taxon>
        <taxon>Craniata</taxon>
        <taxon>Vertebrata</taxon>
        <taxon>Euteleostomi</taxon>
        <taxon>Actinopterygii</taxon>
        <taxon>Neopterygii</taxon>
        <taxon>Teleostei</taxon>
        <taxon>Neoteleostei</taxon>
        <taxon>Acanthomorphata</taxon>
        <taxon>Ovalentaria</taxon>
        <taxon>Atherinomorphae</taxon>
        <taxon>Cyprinodontiformes</taxon>
        <taxon>Poeciliidae</taxon>
        <taxon>Poeciliinae</taxon>
        <taxon>Poecilia</taxon>
    </lineage>
</organism>
<evidence type="ECO:0000256" key="6">
    <source>
        <dbReference type="ARBA" id="ARBA00023157"/>
    </source>
</evidence>
<dbReference type="GO" id="GO:0006955">
    <property type="term" value="P:immune response"/>
    <property type="evidence" value="ECO:0007669"/>
    <property type="project" value="InterPro"/>
</dbReference>
<accession>A0A087XMF1</accession>
<dbReference type="GeneTree" id="ENSGT00490000044733"/>
<dbReference type="GO" id="GO:0050778">
    <property type="term" value="P:positive regulation of immune response"/>
    <property type="evidence" value="ECO:0007669"/>
    <property type="project" value="TreeGrafter"/>
</dbReference>
<dbReference type="EMBL" id="AYCK01009060">
    <property type="status" value="NOT_ANNOTATED_CDS"/>
    <property type="molecule type" value="Genomic_DNA"/>
</dbReference>
<evidence type="ECO:0000256" key="2">
    <source>
        <dbReference type="ARBA" id="ARBA00006050"/>
    </source>
</evidence>
<dbReference type="Proteomes" id="UP000028760">
    <property type="component" value="Unassembled WGS sequence"/>
</dbReference>
<evidence type="ECO:0000256" key="3">
    <source>
        <dbReference type="ARBA" id="ARBA00022514"/>
    </source>
</evidence>
<keyword evidence="3" id="KW-0202">Cytokine</keyword>
<dbReference type="AlphaFoldDB" id="A0A087XMF1"/>
<dbReference type="GO" id="GO:0005125">
    <property type="term" value="F:cytokine activity"/>
    <property type="evidence" value="ECO:0007669"/>
    <property type="project" value="UniProtKB-KW"/>
</dbReference>
<sequence>MIQEFMTALQVIHLQLRLPRDQRAKSDLFQSTWKLCCRDSHKTQVWLCFFTLSLLTSCVSATKIDVQDLQTCLQKDLKGAIEKSNAKLYAPKTEDMTDSCQQKVLFCYMLELMMVFEEEDTEPSKTQCIFNFNRTLLPEKNCPACEIYSLENSKVFYNRLLNILQKINAM</sequence>
<evidence type="ECO:0000313" key="7">
    <source>
        <dbReference type="Ensembl" id="ENSPFOP00000006954.1"/>
    </source>
</evidence>
<keyword evidence="6" id="KW-1015">Disulfide bond</keyword>
<reference evidence="8" key="1">
    <citation type="submission" date="2013-10" db="EMBL/GenBank/DDBJ databases">
        <authorList>
            <person name="Schartl M."/>
            <person name="Warren W."/>
        </authorList>
    </citation>
    <scope>NUCLEOTIDE SEQUENCE [LARGE SCALE GENOMIC DNA]</scope>
    <source>
        <strain evidence="8">female</strain>
    </source>
</reference>
<dbReference type="InterPro" id="IPR003443">
    <property type="entry name" value="IL-15/IL-21_fam"/>
</dbReference>
<dbReference type="PANTHER" id="PTHR14356">
    <property type="entry name" value="INTERLEUKIN-15-RELATED"/>
    <property type="match status" value="1"/>
</dbReference>
<dbReference type="GO" id="GO:0042102">
    <property type="term" value="P:positive regulation of T cell proliferation"/>
    <property type="evidence" value="ECO:0007669"/>
    <property type="project" value="TreeGrafter"/>
</dbReference>
<evidence type="ECO:0008006" key="9">
    <source>
        <dbReference type="Google" id="ProtNLM"/>
    </source>
</evidence>
<comment type="similarity">
    <text evidence="2">Belongs to the IL-15/IL-21 family.</text>
</comment>
<dbReference type="PANTHER" id="PTHR14356:SF3">
    <property type="entry name" value="INTERLEUKIN-15"/>
    <property type="match status" value="1"/>
</dbReference>
<keyword evidence="4" id="KW-0964">Secreted</keyword>
<dbReference type="eggNOG" id="ENOG502SER8">
    <property type="taxonomic scope" value="Eukaryota"/>
</dbReference>
<reference evidence="7" key="3">
    <citation type="submission" date="2025-09" db="UniProtKB">
        <authorList>
            <consortium name="Ensembl"/>
        </authorList>
    </citation>
    <scope>IDENTIFICATION</scope>
</reference>
<dbReference type="InterPro" id="IPR009079">
    <property type="entry name" value="4_helix_cytokine-like_core"/>
</dbReference>
<dbReference type="STRING" id="48698.ENSPFOP00000006954"/>
<keyword evidence="8" id="KW-1185">Reference proteome</keyword>
<evidence type="ECO:0000256" key="5">
    <source>
        <dbReference type="ARBA" id="ARBA00022729"/>
    </source>
</evidence>
<name>A0A087XMF1_POEFO</name>
<evidence type="ECO:0000256" key="4">
    <source>
        <dbReference type="ARBA" id="ARBA00022525"/>
    </source>
</evidence>
<reference evidence="7" key="2">
    <citation type="submission" date="2025-08" db="UniProtKB">
        <authorList>
            <consortium name="Ensembl"/>
        </authorList>
    </citation>
    <scope>IDENTIFICATION</scope>
</reference>
<protein>
    <recommendedName>
        <fullName evidence="9">Interleukin</fullName>
    </recommendedName>
</protein>
<dbReference type="OMA" id="KCYMLEL"/>
<proteinExistence type="inferred from homology"/>
<dbReference type="Ensembl" id="ENSPFOT00000006966.1">
    <property type="protein sequence ID" value="ENSPFOP00000006954.1"/>
    <property type="gene ID" value="ENSPFOG00000007054.1"/>
</dbReference>
<keyword evidence="5" id="KW-0732">Signal</keyword>
<dbReference type="GO" id="GO:0005126">
    <property type="term" value="F:cytokine receptor binding"/>
    <property type="evidence" value="ECO:0007669"/>
    <property type="project" value="InterPro"/>
</dbReference>